<proteinExistence type="predicted"/>
<protein>
    <submittedName>
        <fullName evidence="2">Uncharacterized protein</fullName>
    </submittedName>
</protein>
<feature type="compositionally biased region" description="Polar residues" evidence="1">
    <location>
        <begin position="91"/>
        <end position="100"/>
    </location>
</feature>
<sequence length="283" mass="31764">MEISNLEKNILDNEPDPATISRNGNGEGNELADSMVNPRTISEDSSFSFKSASEMQTNGILRYLHLTCDLSDADKDSEDDEARSSPGKTPLASNSPTLRNSSRWWNTDRWALEDVAGEDYQSLQKQFGADDEQGGDAGKSGEMVEKEILSRLEERMEDRQNGSGNIVLGSLEPQRATRPLLLFEEQKTAGDEYENERRHRMVVTMAGLDTGEEWQDEDFPRLVSERLAMDVYLHEEEDSAAREQHGQQGRFQTRDLFGHDVAICGPAAKYRSALPPVLTRTFT</sequence>
<feature type="region of interest" description="Disordered" evidence="1">
    <location>
        <begin position="74"/>
        <end position="100"/>
    </location>
</feature>
<evidence type="ECO:0000313" key="3">
    <source>
        <dbReference type="Proteomes" id="UP000694388"/>
    </source>
</evidence>
<dbReference type="AlphaFoldDB" id="A0A8C4NMR2"/>
<reference evidence="2" key="2">
    <citation type="submission" date="2025-09" db="UniProtKB">
        <authorList>
            <consortium name="Ensembl"/>
        </authorList>
    </citation>
    <scope>IDENTIFICATION</scope>
</reference>
<reference evidence="2" key="1">
    <citation type="submission" date="2025-08" db="UniProtKB">
        <authorList>
            <consortium name="Ensembl"/>
        </authorList>
    </citation>
    <scope>IDENTIFICATION</scope>
</reference>
<name>A0A8C4NMR2_EPTBU</name>
<feature type="region of interest" description="Disordered" evidence="1">
    <location>
        <begin position="1"/>
        <end position="36"/>
    </location>
</feature>
<keyword evidence="3" id="KW-1185">Reference proteome</keyword>
<dbReference type="Ensembl" id="ENSEBUT00000007978.1">
    <property type="protein sequence ID" value="ENSEBUP00000007495.1"/>
    <property type="gene ID" value="ENSEBUG00000004895.1"/>
</dbReference>
<dbReference type="Proteomes" id="UP000694388">
    <property type="component" value="Unplaced"/>
</dbReference>
<evidence type="ECO:0000313" key="2">
    <source>
        <dbReference type="Ensembl" id="ENSEBUP00000007495.1"/>
    </source>
</evidence>
<accession>A0A8C4NMR2</accession>
<organism evidence="2 3">
    <name type="scientific">Eptatretus burgeri</name>
    <name type="common">Inshore hagfish</name>
    <dbReference type="NCBI Taxonomy" id="7764"/>
    <lineage>
        <taxon>Eukaryota</taxon>
        <taxon>Metazoa</taxon>
        <taxon>Chordata</taxon>
        <taxon>Craniata</taxon>
        <taxon>Vertebrata</taxon>
        <taxon>Cyclostomata</taxon>
        <taxon>Myxini</taxon>
        <taxon>Myxiniformes</taxon>
        <taxon>Myxinidae</taxon>
        <taxon>Eptatretinae</taxon>
        <taxon>Eptatretus</taxon>
    </lineage>
</organism>
<evidence type="ECO:0000256" key="1">
    <source>
        <dbReference type="SAM" id="MobiDB-lite"/>
    </source>
</evidence>